<keyword evidence="4" id="KW-1185">Reference proteome</keyword>
<dbReference type="EMBL" id="JARAKH010000025">
    <property type="protein sequence ID" value="KAK8390680.1"/>
    <property type="molecule type" value="Genomic_DNA"/>
</dbReference>
<evidence type="ECO:0000256" key="2">
    <source>
        <dbReference type="SAM" id="SignalP"/>
    </source>
</evidence>
<reference evidence="3 4" key="1">
    <citation type="submission" date="2023-03" db="EMBL/GenBank/DDBJ databases">
        <title>High-quality genome of Scylla paramamosain provides insights in environmental adaptation.</title>
        <authorList>
            <person name="Zhang L."/>
        </authorList>
    </citation>
    <scope>NUCLEOTIDE SEQUENCE [LARGE SCALE GENOMIC DNA]</scope>
    <source>
        <strain evidence="3">LZ_2023a</strain>
        <tissue evidence="3">Muscle</tissue>
    </source>
</reference>
<keyword evidence="1" id="KW-0472">Membrane</keyword>
<accession>A0AAW0TT61</accession>
<gene>
    <name evidence="3" type="ORF">O3P69_010410</name>
</gene>
<keyword evidence="2" id="KW-0732">Signal</keyword>
<organism evidence="3 4">
    <name type="scientific">Scylla paramamosain</name>
    <name type="common">Mud crab</name>
    <dbReference type="NCBI Taxonomy" id="85552"/>
    <lineage>
        <taxon>Eukaryota</taxon>
        <taxon>Metazoa</taxon>
        <taxon>Ecdysozoa</taxon>
        <taxon>Arthropoda</taxon>
        <taxon>Crustacea</taxon>
        <taxon>Multicrustacea</taxon>
        <taxon>Malacostraca</taxon>
        <taxon>Eumalacostraca</taxon>
        <taxon>Eucarida</taxon>
        <taxon>Decapoda</taxon>
        <taxon>Pleocyemata</taxon>
        <taxon>Brachyura</taxon>
        <taxon>Eubrachyura</taxon>
        <taxon>Portunoidea</taxon>
        <taxon>Portunidae</taxon>
        <taxon>Portuninae</taxon>
        <taxon>Scylla</taxon>
    </lineage>
</organism>
<feature type="signal peptide" evidence="2">
    <location>
        <begin position="1"/>
        <end position="23"/>
    </location>
</feature>
<proteinExistence type="predicted"/>
<dbReference type="AlphaFoldDB" id="A0AAW0TT61"/>
<sequence length="249" mass="27057">MPKVLFYLLLVAVLVSTPGNALGDTNHCSAPAEHDLDKGDVTEILNVKQNSSNKPSITYVKPKEDFEGVTVKVQEGKKSEDAWFAADGTCLPANGSWWKFNVGVTLNSENKLFFRLYCGKCKWSCSNSNPHITSIETILVYAHGPSSWNTTLKNCTALESDYPESSNNPCEKPPTQFLLWVVAGVVAVGLVVVIAVVVVVVVVSGINVVQLHHISNANTRASEPEVQETRNSLYEPLSAFQNAAAPRPT</sequence>
<evidence type="ECO:0000313" key="3">
    <source>
        <dbReference type="EMBL" id="KAK8390680.1"/>
    </source>
</evidence>
<evidence type="ECO:0000256" key="1">
    <source>
        <dbReference type="SAM" id="Phobius"/>
    </source>
</evidence>
<keyword evidence="1" id="KW-1133">Transmembrane helix</keyword>
<feature type="chain" id="PRO_5043979416" evidence="2">
    <location>
        <begin position="24"/>
        <end position="249"/>
    </location>
</feature>
<name>A0AAW0TT61_SCYPA</name>
<feature type="transmembrane region" description="Helical" evidence="1">
    <location>
        <begin position="177"/>
        <end position="203"/>
    </location>
</feature>
<dbReference type="Proteomes" id="UP001487740">
    <property type="component" value="Unassembled WGS sequence"/>
</dbReference>
<evidence type="ECO:0000313" key="4">
    <source>
        <dbReference type="Proteomes" id="UP001487740"/>
    </source>
</evidence>
<comment type="caution">
    <text evidence="3">The sequence shown here is derived from an EMBL/GenBank/DDBJ whole genome shotgun (WGS) entry which is preliminary data.</text>
</comment>
<protein>
    <submittedName>
        <fullName evidence="3">Uncharacterized protein</fullName>
    </submittedName>
</protein>
<keyword evidence="1" id="KW-0812">Transmembrane</keyword>